<dbReference type="PANTHER" id="PTHR21047">
    <property type="entry name" value="DTDP-6-DEOXY-D-GLUCOSE-3,5 EPIMERASE"/>
    <property type="match status" value="1"/>
</dbReference>
<keyword evidence="5" id="KW-0413">Isomerase</keyword>
<dbReference type="Pfam" id="PF00908">
    <property type="entry name" value="dTDP_sugar_isom"/>
    <property type="match status" value="1"/>
</dbReference>
<reference evidence="6 7" key="1">
    <citation type="journal article" date="2019" name="Int. J. Syst. Evol. Microbiol.">
        <title>The Global Catalogue of Microorganisms (GCM) 10K type strain sequencing project: providing services to taxonomists for standard genome sequencing and annotation.</title>
        <authorList>
            <consortium name="The Broad Institute Genomics Platform"/>
            <consortium name="The Broad Institute Genome Sequencing Center for Infectious Disease"/>
            <person name="Wu L."/>
            <person name="Ma J."/>
        </authorList>
    </citation>
    <scope>NUCLEOTIDE SEQUENCE [LARGE SCALE GENOMIC DNA]</scope>
    <source>
        <strain evidence="6 7">JCM 16083</strain>
    </source>
</reference>
<comment type="pathway">
    <text evidence="5">Carbohydrate biosynthesis; dTDP-L-rhamnose biosynthesis.</text>
</comment>
<evidence type="ECO:0000313" key="7">
    <source>
        <dbReference type="Proteomes" id="UP001501126"/>
    </source>
</evidence>
<comment type="function">
    <text evidence="2 5">Catalyzes the epimerization of the C3' and C5'positions of dTDP-6-deoxy-D-xylo-4-hexulose, forming dTDP-6-deoxy-L-lyxo-4-hexulose.</text>
</comment>
<evidence type="ECO:0000256" key="5">
    <source>
        <dbReference type="RuleBase" id="RU364069"/>
    </source>
</evidence>
<name>A0ABN1MNW1_9FLAO</name>
<evidence type="ECO:0000256" key="1">
    <source>
        <dbReference type="ARBA" id="ARBA00001298"/>
    </source>
</evidence>
<dbReference type="CDD" id="cd00438">
    <property type="entry name" value="cupin_RmlC"/>
    <property type="match status" value="1"/>
</dbReference>
<protein>
    <recommendedName>
        <fullName evidence="4 5">dTDP-4-dehydrorhamnose 3,5-epimerase</fullName>
        <ecNumber evidence="3 5">5.1.3.13</ecNumber>
    </recommendedName>
    <alternativeName>
        <fullName evidence="5">Thymidine diphospho-4-keto-rhamnose 3,5-epimerase</fullName>
    </alternativeName>
</protein>
<organism evidence="6 7">
    <name type="scientific">Wandonia haliotis</name>
    <dbReference type="NCBI Taxonomy" id="574963"/>
    <lineage>
        <taxon>Bacteria</taxon>
        <taxon>Pseudomonadati</taxon>
        <taxon>Bacteroidota</taxon>
        <taxon>Flavobacteriia</taxon>
        <taxon>Flavobacteriales</taxon>
        <taxon>Crocinitomicaceae</taxon>
        <taxon>Wandonia</taxon>
    </lineage>
</organism>
<dbReference type="InterPro" id="IPR014710">
    <property type="entry name" value="RmlC-like_jellyroll"/>
</dbReference>
<dbReference type="NCBIfam" id="TIGR01221">
    <property type="entry name" value="rmlC"/>
    <property type="match status" value="1"/>
</dbReference>
<proteinExistence type="inferred from homology"/>
<dbReference type="SUPFAM" id="SSF51182">
    <property type="entry name" value="RmlC-like cupins"/>
    <property type="match status" value="1"/>
</dbReference>
<sequence length="182" mass="20994">MKFTKGEIEGLWILEPEIFGDNRGYFLESFRKDQFHIETGLRVDFVQDNESMSGKNILRGLHLQKPPYGQGKLVRVTRGAVLDIAVDVRKNSPTYGCYQMIELNATNKLQFFIPEGFAHGFMTLEDDTVFQYKCTNYYAPEHETGIRWNDPDLDIPWPDVSGITISAKDEKLPLFNEFISPY</sequence>
<comment type="caution">
    <text evidence="6">The sequence shown here is derived from an EMBL/GenBank/DDBJ whole genome shotgun (WGS) entry which is preliminary data.</text>
</comment>
<dbReference type="InterPro" id="IPR000888">
    <property type="entry name" value="RmlC-like"/>
</dbReference>
<comment type="subunit">
    <text evidence="5">Homodimer.</text>
</comment>
<evidence type="ECO:0000256" key="2">
    <source>
        <dbReference type="ARBA" id="ARBA00001997"/>
    </source>
</evidence>
<gene>
    <name evidence="6" type="primary">rfbC_2</name>
    <name evidence="6" type="ORF">GCM10009118_09840</name>
</gene>
<dbReference type="InterPro" id="IPR011051">
    <property type="entry name" value="RmlC_Cupin_sf"/>
</dbReference>
<dbReference type="RefSeq" id="WP_343785476.1">
    <property type="nucleotide sequence ID" value="NZ_BAAAFH010000003.1"/>
</dbReference>
<evidence type="ECO:0000256" key="3">
    <source>
        <dbReference type="ARBA" id="ARBA00012098"/>
    </source>
</evidence>
<dbReference type="PANTHER" id="PTHR21047:SF2">
    <property type="entry name" value="THYMIDINE DIPHOSPHO-4-KETO-RHAMNOSE 3,5-EPIMERASE"/>
    <property type="match status" value="1"/>
</dbReference>
<keyword evidence="7" id="KW-1185">Reference proteome</keyword>
<evidence type="ECO:0000256" key="4">
    <source>
        <dbReference type="ARBA" id="ARBA00019595"/>
    </source>
</evidence>
<dbReference type="EMBL" id="BAAAFH010000003">
    <property type="protein sequence ID" value="GAA0874576.1"/>
    <property type="molecule type" value="Genomic_DNA"/>
</dbReference>
<comment type="similarity">
    <text evidence="5">Belongs to the dTDP-4-dehydrorhamnose 3,5-epimerase family.</text>
</comment>
<accession>A0ABN1MNW1</accession>
<dbReference type="Proteomes" id="UP001501126">
    <property type="component" value="Unassembled WGS sequence"/>
</dbReference>
<comment type="catalytic activity">
    <reaction evidence="1 5">
        <text>dTDP-4-dehydro-6-deoxy-alpha-D-glucose = dTDP-4-dehydro-beta-L-rhamnose</text>
        <dbReference type="Rhea" id="RHEA:16969"/>
        <dbReference type="ChEBI" id="CHEBI:57649"/>
        <dbReference type="ChEBI" id="CHEBI:62830"/>
        <dbReference type="EC" id="5.1.3.13"/>
    </reaction>
</comment>
<dbReference type="Gene3D" id="2.60.120.10">
    <property type="entry name" value="Jelly Rolls"/>
    <property type="match status" value="1"/>
</dbReference>
<dbReference type="EC" id="5.1.3.13" evidence="3 5"/>
<evidence type="ECO:0000313" key="6">
    <source>
        <dbReference type="EMBL" id="GAA0874576.1"/>
    </source>
</evidence>